<protein>
    <recommendedName>
        <fullName evidence="5">PH domain-containing protein</fullName>
    </recommendedName>
</protein>
<name>A0A4U6QFI0_9ACTN</name>
<keyword evidence="2" id="KW-0812">Transmembrane</keyword>
<dbReference type="EMBL" id="SZZH01000003">
    <property type="protein sequence ID" value="TKV58749.1"/>
    <property type="molecule type" value="Genomic_DNA"/>
</dbReference>
<evidence type="ECO:0000313" key="3">
    <source>
        <dbReference type="EMBL" id="TKV58749.1"/>
    </source>
</evidence>
<feature type="region of interest" description="Disordered" evidence="1">
    <location>
        <begin position="185"/>
        <end position="211"/>
    </location>
</feature>
<accession>A0A4U6QFI0</accession>
<dbReference type="RefSeq" id="WP_137450408.1">
    <property type="nucleotide sequence ID" value="NZ_SZZH01000003.1"/>
</dbReference>
<keyword evidence="2" id="KW-1133">Transmembrane helix</keyword>
<organism evidence="3 4">
    <name type="scientific">Nakamurella flava</name>
    <dbReference type="NCBI Taxonomy" id="2576308"/>
    <lineage>
        <taxon>Bacteria</taxon>
        <taxon>Bacillati</taxon>
        <taxon>Actinomycetota</taxon>
        <taxon>Actinomycetes</taxon>
        <taxon>Nakamurellales</taxon>
        <taxon>Nakamurellaceae</taxon>
        <taxon>Nakamurella</taxon>
    </lineage>
</organism>
<gene>
    <name evidence="3" type="ORF">FDO65_14640</name>
</gene>
<evidence type="ECO:0000256" key="2">
    <source>
        <dbReference type="SAM" id="Phobius"/>
    </source>
</evidence>
<evidence type="ECO:0008006" key="5">
    <source>
        <dbReference type="Google" id="ProtNLM"/>
    </source>
</evidence>
<proteinExistence type="predicted"/>
<dbReference type="AlphaFoldDB" id="A0A4U6QFI0"/>
<comment type="caution">
    <text evidence="3">The sequence shown here is derived from an EMBL/GenBank/DDBJ whole genome shotgun (WGS) entry which is preliminary data.</text>
</comment>
<sequence>MGESSSDRQETGPAPRVVGQRWAGRHPVLARVAATFYVGYGVFQCWRGDVVLGCLLVVAGGLFVLMSVRPPTVIDVRGIRRPYRWRRRFITWPEVEAIVVPPTGLEPAVAPRVALRAGGRPVPLEDIAPDQAALVARIGDRPLRRPPVPGVLITPPPREKVRTDVDVEADVARRAAALERRWVALEAQNRQRPRSASRSAGDPSDGGEHHQ</sequence>
<reference evidence="3 4" key="1">
    <citation type="submission" date="2019-05" db="EMBL/GenBank/DDBJ databases">
        <title>Nakamurella sp. N5BH11, whole genome shotgun sequence.</title>
        <authorList>
            <person name="Tuo L."/>
        </authorList>
    </citation>
    <scope>NUCLEOTIDE SEQUENCE [LARGE SCALE GENOMIC DNA]</scope>
    <source>
        <strain evidence="3 4">N5BH11</strain>
    </source>
</reference>
<dbReference type="Proteomes" id="UP000306985">
    <property type="component" value="Unassembled WGS sequence"/>
</dbReference>
<feature type="compositionally biased region" description="Polar residues" evidence="1">
    <location>
        <begin position="188"/>
        <end position="198"/>
    </location>
</feature>
<evidence type="ECO:0000256" key="1">
    <source>
        <dbReference type="SAM" id="MobiDB-lite"/>
    </source>
</evidence>
<evidence type="ECO:0000313" key="4">
    <source>
        <dbReference type="Proteomes" id="UP000306985"/>
    </source>
</evidence>
<keyword evidence="4" id="KW-1185">Reference proteome</keyword>
<feature type="transmembrane region" description="Helical" evidence="2">
    <location>
        <begin position="50"/>
        <end position="68"/>
    </location>
</feature>
<keyword evidence="2" id="KW-0472">Membrane</keyword>